<dbReference type="Proteomes" id="UP000000438">
    <property type="component" value="Chromosome"/>
</dbReference>
<accession>Q6L266</accession>
<sequence length="79" mass="9537">MMTQEMIPMIVDLPDDFRKIIRELKIRPMNIYELRNATGLDERKLGDALNRMRSLNIISYDEHFNISLVEKTYKPRRLR</sequence>
<proteinExistence type="predicted"/>
<protein>
    <recommendedName>
        <fullName evidence="3">Transcriptional regulator</fullName>
    </recommendedName>
</protein>
<evidence type="ECO:0008006" key="3">
    <source>
        <dbReference type="Google" id="ProtNLM"/>
    </source>
</evidence>
<gene>
    <name evidence="1" type="ordered locus">PTO0351</name>
</gene>
<dbReference type="KEGG" id="pto:PTO0351"/>
<dbReference type="AlphaFoldDB" id="Q6L266"/>
<organism evidence="1 2">
    <name type="scientific">Picrophilus torridus (strain ATCC 700027 / DSM 9790 / JCM 10055 / NBRC 100828 / KAW 2/3)</name>
    <dbReference type="NCBI Taxonomy" id="1122961"/>
    <lineage>
        <taxon>Archaea</taxon>
        <taxon>Methanobacteriati</taxon>
        <taxon>Thermoplasmatota</taxon>
        <taxon>Thermoplasmata</taxon>
        <taxon>Thermoplasmatales</taxon>
        <taxon>Picrophilaceae</taxon>
        <taxon>Picrophilus</taxon>
    </lineage>
</organism>
<dbReference type="PaxDb" id="263820-PTO0351"/>
<dbReference type="HOGENOM" id="CLU_2597872_0_0_2"/>
<name>Q6L266_PICTO</name>
<reference evidence="1 2" key="1">
    <citation type="journal article" date="2004" name="Proc. Natl. Acad. Sci. U.S.A.">
        <title>Genome sequence of Picrophilus torridus and its implications for life around pH 0.</title>
        <authorList>
            <person name="Futterer O."/>
            <person name="Angelov A."/>
            <person name="Liesegang H."/>
            <person name="Gottschalk G."/>
            <person name="Schleper C."/>
            <person name="Schepers B."/>
            <person name="Dock C."/>
            <person name="Antranikian G."/>
            <person name="Liebl W."/>
        </authorList>
    </citation>
    <scope>NUCLEOTIDE SEQUENCE [LARGE SCALE GENOMIC DNA]</scope>
    <source>
        <strain evidence="2">ATCC 700027 / DSM 9790 / JCM 10055 / NBRC 100828</strain>
    </source>
</reference>
<evidence type="ECO:0000313" key="1">
    <source>
        <dbReference type="EMBL" id="AAT42936.1"/>
    </source>
</evidence>
<dbReference type="EMBL" id="AE017261">
    <property type="protein sequence ID" value="AAT42936.1"/>
    <property type="molecule type" value="Genomic_DNA"/>
</dbReference>
<evidence type="ECO:0000313" key="2">
    <source>
        <dbReference type="Proteomes" id="UP000000438"/>
    </source>
</evidence>
<dbReference type="InParanoid" id="Q6L266"/>
<dbReference type="STRING" id="263820.PTO0351"/>